<dbReference type="OrthoDB" id="92465at2"/>
<dbReference type="PROSITE" id="PS00371">
    <property type="entry name" value="PTS_EIIA_TYPE_1_HIS"/>
    <property type="match status" value="1"/>
</dbReference>
<dbReference type="FunFam" id="2.70.70.10:FF:000001">
    <property type="entry name" value="PTS system glucose-specific IIA component"/>
    <property type="match status" value="1"/>
</dbReference>
<organism evidence="8 9">
    <name type="scientific">Coprobacillus cateniformis</name>
    <dbReference type="NCBI Taxonomy" id="100884"/>
    <lineage>
        <taxon>Bacteria</taxon>
        <taxon>Bacillati</taxon>
        <taxon>Bacillota</taxon>
        <taxon>Erysipelotrichia</taxon>
        <taxon>Erysipelotrichales</taxon>
        <taxon>Coprobacillaceae</taxon>
        <taxon>Coprobacillus</taxon>
    </lineage>
</organism>
<dbReference type="PANTHER" id="PTHR45008">
    <property type="entry name" value="PTS SYSTEM GLUCOSE-SPECIFIC EIIA COMPONENT"/>
    <property type="match status" value="1"/>
</dbReference>
<dbReference type="Proteomes" id="UP000003157">
    <property type="component" value="Unassembled WGS sequence"/>
</dbReference>
<dbReference type="SUPFAM" id="SSF51261">
    <property type="entry name" value="Duplicated hybrid motif"/>
    <property type="match status" value="1"/>
</dbReference>
<keyword evidence="5" id="KW-0598">Phosphotransferase system</keyword>
<feature type="domain" description="PTS EIIA type-1" evidence="7">
    <location>
        <begin position="27"/>
        <end position="132"/>
    </location>
</feature>
<keyword evidence="4" id="KW-0808">Transferase</keyword>
<dbReference type="InterPro" id="IPR050890">
    <property type="entry name" value="PTS_EIIA_component"/>
</dbReference>
<keyword evidence="3" id="KW-0762">Sugar transport</keyword>
<dbReference type="AlphaFoldDB" id="E7G894"/>
<dbReference type="RefSeq" id="WP_008788098.1">
    <property type="nucleotide sequence ID" value="NZ_AKCB01000002.1"/>
</dbReference>
<dbReference type="EMBL" id="ADKX01000016">
    <property type="protein sequence ID" value="EFW05711.1"/>
    <property type="molecule type" value="Genomic_DNA"/>
</dbReference>
<reference evidence="8 9" key="1">
    <citation type="submission" date="2010-12" db="EMBL/GenBank/DDBJ databases">
        <title>The Genome Sequence of Coprobacillus sp. strain 29_1.</title>
        <authorList>
            <consortium name="The Broad Institute Genome Sequencing Platform"/>
            <person name="Earl A."/>
            <person name="Ward D."/>
            <person name="Feldgarden M."/>
            <person name="Gevers D."/>
            <person name="Daigneault M."/>
            <person name="Sibley C.D."/>
            <person name="White A."/>
            <person name="Strauss J."/>
            <person name="Allen-Vercoe E."/>
            <person name="Young S.K."/>
            <person name="Zeng Q."/>
            <person name="Gargeya S."/>
            <person name="Fitzgerald M."/>
            <person name="Haas B."/>
            <person name="Abouelleil A."/>
            <person name="Alvarado L."/>
            <person name="Arachchi H.M."/>
            <person name="Berlin A."/>
            <person name="Brown A."/>
            <person name="Chapman S.B."/>
            <person name="Chen Z."/>
            <person name="Dunbar C."/>
            <person name="Freedman E."/>
            <person name="Gearin G."/>
            <person name="Gellesch M."/>
            <person name="Goldberg J."/>
            <person name="Griggs A."/>
            <person name="Gujja S."/>
            <person name="Heilman E."/>
            <person name="Heiman D."/>
            <person name="Howarth C."/>
            <person name="Larson L."/>
            <person name="Lui A."/>
            <person name="MacDonald P.J.P."/>
            <person name="Mehta T."/>
            <person name="Montmayeur A."/>
            <person name="Murphy C."/>
            <person name="Neiman D."/>
            <person name="Pearson M."/>
            <person name="Priest M."/>
            <person name="Roberts A."/>
            <person name="Saif S."/>
            <person name="Shea T."/>
            <person name="Shenoy N."/>
            <person name="Sisk P."/>
            <person name="Stolte C."/>
            <person name="Sykes S."/>
            <person name="White J."/>
            <person name="Yandava C."/>
            <person name="Nusbaum C."/>
            <person name="Birren B."/>
        </authorList>
    </citation>
    <scope>NUCLEOTIDE SEQUENCE [LARGE SCALE GENOMIC DNA]</scope>
    <source>
        <strain evidence="8 9">29_1</strain>
    </source>
</reference>
<dbReference type="GO" id="GO:0016301">
    <property type="term" value="F:kinase activity"/>
    <property type="evidence" value="ECO:0007669"/>
    <property type="project" value="UniProtKB-KW"/>
</dbReference>
<dbReference type="PANTHER" id="PTHR45008:SF1">
    <property type="entry name" value="PTS SYSTEM GLUCOSE-SPECIFIC EIIA COMPONENT"/>
    <property type="match status" value="1"/>
</dbReference>
<sequence>MGFFKKKTKALYAMANGQSIAIEDVPDEVFATKMMGDGIAIQPKEGKIYAPCNGKVTMVMDNTKHAVGIENEDGMEILIHVGLDTVNLEGEGFDTFIQVGDEVKIGDLLISYDKAGFEQKGINDITMLVIVDPKDYKITEYCSHQDVTIQTSAIIKYK</sequence>
<dbReference type="eggNOG" id="COG2190">
    <property type="taxonomic scope" value="Bacteria"/>
</dbReference>
<evidence type="ECO:0000256" key="3">
    <source>
        <dbReference type="ARBA" id="ARBA00022597"/>
    </source>
</evidence>
<gene>
    <name evidence="8" type="ORF">HMPREF9488_00982</name>
</gene>
<evidence type="ECO:0000256" key="1">
    <source>
        <dbReference type="ARBA" id="ARBA00004496"/>
    </source>
</evidence>
<evidence type="ECO:0000256" key="4">
    <source>
        <dbReference type="ARBA" id="ARBA00022679"/>
    </source>
</evidence>
<proteinExistence type="predicted"/>
<evidence type="ECO:0000256" key="2">
    <source>
        <dbReference type="ARBA" id="ARBA00022448"/>
    </source>
</evidence>
<evidence type="ECO:0000256" key="5">
    <source>
        <dbReference type="ARBA" id="ARBA00022683"/>
    </source>
</evidence>
<dbReference type="Pfam" id="PF00358">
    <property type="entry name" value="PTS_EIIA_1"/>
    <property type="match status" value="1"/>
</dbReference>
<dbReference type="STRING" id="100884.GCA_000269565_02829"/>
<accession>E7G894</accession>
<protein>
    <submittedName>
        <fullName evidence="8">PTS system protein</fullName>
    </submittedName>
</protein>
<keyword evidence="9" id="KW-1185">Reference proteome</keyword>
<name>E7G894_9FIRM</name>
<keyword evidence="6" id="KW-0418">Kinase</keyword>
<evidence type="ECO:0000256" key="6">
    <source>
        <dbReference type="ARBA" id="ARBA00022777"/>
    </source>
</evidence>
<keyword evidence="2" id="KW-0813">Transport</keyword>
<dbReference type="GO" id="GO:0009401">
    <property type="term" value="P:phosphoenolpyruvate-dependent sugar phosphotransferase system"/>
    <property type="evidence" value="ECO:0007669"/>
    <property type="project" value="UniProtKB-KW"/>
</dbReference>
<dbReference type="GO" id="GO:0005737">
    <property type="term" value="C:cytoplasm"/>
    <property type="evidence" value="ECO:0007669"/>
    <property type="project" value="UniProtKB-SubCell"/>
</dbReference>
<dbReference type="Gene3D" id="2.70.70.10">
    <property type="entry name" value="Glucose Permease (Domain IIA)"/>
    <property type="match status" value="1"/>
</dbReference>
<evidence type="ECO:0000313" key="9">
    <source>
        <dbReference type="Proteomes" id="UP000003157"/>
    </source>
</evidence>
<evidence type="ECO:0000313" key="8">
    <source>
        <dbReference type="EMBL" id="EFW05711.1"/>
    </source>
</evidence>
<dbReference type="HOGENOM" id="CLU_012312_5_4_9"/>
<dbReference type="InterPro" id="IPR001127">
    <property type="entry name" value="PTS_EIIA_1_perm"/>
</dbReference>
<dbReference type="InterPro" id="IPR011055">
    <property type="entry name" value="Dup_hybrid_motif"/>
</dbReference>
<comment type="caution">
    <text evidence="8">The sequence shown here is derived from an EMBL/GenBank/DDBJ whole genome shotgun (WGS) entry which is preliminary data.</text>
</comment>
<evidence type="ECO:0000259" key="7">
    <source>
        <dbReference type="PROSITE" id="PS51093"/>
    </source>
</evidence>
<comment type="subcellular location">
    <subcellularLocation>
        <location evidence="1">Cytoplasm</location>
    </subcellularLocation>
</comment>
<dbReference type="GeneID" id="78230632"/>
<dbReference type="NCBIfam" id="TIGR00830">
    <property type="entry name" value="PTBA"/>
    <property type="match status" value="1"/>
</dbReference>
<dbReference type="PROSITE" id="PS51093">
    <property type="entry name" value="PTS_EIIA_TYPE_1"/>
    <property type="match status" value="1"/>
</dbReference>